<dbReference type="Pfam" id="PF03372">
    <property type="entry name" value="Exo_endo_phos"/>
    <property type="match status" value="1"/>
</dbReference>
<dbReference type="InterPro" id="IPR038772">
    <property type="entry name" value="Sph/SMPD2-like"/>
</dbReference>
<evidence type="ECO:0000259" key="1">
    <source>
        <dbReference type="Pfam" id="PF03372"/>
    </source>
</evidence>
<dbReference type="GO" id="GO:0005737">
    <property type="term" value="C:cytoplasm"/>
    <property type="evidence" value="ECO:0007669"/>
    <property type="project" value="TreeGrafter"/>
</dbReference>
<dbReference type="SUPFAM" id="SSF56219">
    <property type="entry name" value="DNase I-like"/>
    <property type="match status" value="1"/>
</dbReference>
<organism evidence="2 3">
    <name type="scientific">Sphingomonas montanisoli</name>
    <dbReference type="NCBI Taxonomy" id="2606412"/>
    <lineage>
        <taxon>Bacteria</taxon>
        <taxon>Pseudomonadati</taxon>
        <taxon>Pseudomonadota</taxon>
        <taxon>Alphaproteobacteria</taxon>
        <taxon>Sphingomonadales</taxon>
        <taxon>Sphingomonadaceae</taxon>
        <taxon>Sphingomonas</taxon>
    </lineage>
</organism>
<feature type="domain" description="Endonuclease/exonuclease/phosphatase" evidence="1">
    <location>
        <begin position="56"/>
        <end position="259"/>
    </location>
</feature>
<name>A0A5D9C9J6_9SPHN</name>
<gene>
    <name evidence="2" type="ORF">FYJ91_09705</name>
</gene>
<proteinExistence type="predicted"/>
<dbReference type="PROSITE" id="PS51257">
    <property type="entry name" value="PROKAR_LIPOPROTEIN"/>
    <property type="match status" value="1"/>
</dbReference>
<comment type="caution">
    <text evidence="2">The sequence shown here is derived from an EMBL/GenBank/DDBJ whole genome shotgun (WGS) entry which is preliminary data.</text>
</comment>
<keyword evidence="3" id="KW-1185">Reference proteome</keyword>
<dbReference type="InterPro" id="IPR005135">
    <property type="entry name" value="Endo/exonuclease/phosphatase"/>
</dbReference>
<dbReference type="PANTHER" id="PTHR16320:SF1">
    <property type="entry name" value="SPHINGOMYELINASE DDB_G0288017"/>
    <property type="match status" value="1"/>
</dbReference>
<dbReference type="Proteomes" id="UP000322077">
    <property type="component" value="Unassembled WGS sequence"/>
</dbReference>
<evidence type="ECO:0000313" key="3">
    <source>
        <dbReference type="Proteomes" id="UP000322077"/>
    </source>
</evidence>
<accession>A0A5D9C9J6</accession>
<evidence type="ECO:0000313" key="2">
    <source>
        <dbReference type="EMBL" id="TZG27822.1"/>
    </source>
</evidence>
<dbReference type="InterPro" id="IPR036691">
    <property type="entry name" value="Endo/exonu/phosph_ase_sf"/>
</dbReference>
<dbReference type="GO" id="GO:0004767">
    <property type="term" value="F:sphingomyelin phosphodiesterase activity"/>
    <property type="evidence" value="ECO:0007669"/>
    <property type="project" value="InterPro"/>
</dbReference>
<sequence length="345" mass="37699">MRRPSRQGGTRLRFGLSAVVLLLAASCGVSPRLRQMAPPPADARPSASGTAELSVLTYNVEGLGWPARSGRAGQLKQIGRRLKAMRDAGHAPDVVLFQEVFSGAAKRAILATGYPAIVSGPHRTMKAQPSVTMPLPGITRWKHGELGIHLTGGGIVIASRYPIVGDARQPYGRRSCAGIDCLANKGVMLARIAVPGVPVPIDIYNTHMNSRGASKAPEPRNLAAHERQAFEASQFFKQTHADDNPMIFGGDFNMRHSEPRWDNLSRYQTLHLVHRVCADPQSGCDVRMSWDGDEPWMDTQDLQFFANGKRATVRPIRVEAMFDGGSSGPELSDHDGFLVTYRIDW</sequence>
<dbReference type="AlphaFoldDB" id="A0A5D9C9J6"/>
<dbReference type="Gene3D" id="3.60.10.10">
    <property type="entry name" value="Endonuclease/exonuclease/phosphatase"/>
    <property type="match status" value="1"/>
</dbReference>
<dbReference type="PANTHER" id="PTHR16320">
    <property type="entry name" value="SPHINGOMYELINASE FAMILY MEMBER"/>
    <property type="match status" value="1"/>
</dbReference>
<reference evidence="2 3" key="1">
    <citation type="submission" date="2019-08" db="EMBL/GenBank/DDBJ databases">
        <authorList>
            <person name="Wang G."/>
            <person name="Xu Z."/>
        </authorList>
    </citation>
    <scope>NUCLEOTIDE SEQUENCE [LARGE SCALE GENOMIC DNA]</scope>
    <source>
        <strain evidence="2 3">ZX</strain>
    </source>
</reference>
<protein>
    <submittedName>
        <fullName evidence="2">Metal-dependent hydrolase</fullName>
    </submittedName>
</protein>
<dbReference type="EMBL" id="VTOU01000002">
    <property type="protein sequence ID" value="TZG27822.1"/>
    <property type="molecule type" value="Genomic_DNA"/>
</dbReference>
<keyword evidence="2" id="KW-0378">Hydrolase</keyword>